<dbReference type="SMART" id="SM01349">
    <property type="entry name" value="TOG"/>
    <property type="match status" value="1"/>
</dbReference>
<dbReference type="PANTHER" id="PTHR12609">
    <property type="entry name" value="MICROTUBULE ASSOCIATED PROTEIN XMAP215"/>
    <property type="match status" value="1"/>
</dbReference>
<reference evidence="3" key="1">
    <citation type="submission" date="2022-03" db="EMBL/GenBank/DDBJ databases">
        <title>Draft genome sequence of Aduncisulcus paluster, a free-living microaerophilic Fornicata.</title>
        <authorList>
            <person name="Yuyama I."/>
            <person name="Kume K."/>
            <person name="Tamura T."/>
            <person name="Inagaki Y."/>
            <person name="Hashimoto T."/>
        </authorList>
    </citation>
    <scope>NUCLEOTIDE SEQUENCE</scope>
    <source>
        <strain evidence="3">NY0171</strain>
    </source>
</reference>
<feature type="domain" description="TOG" evidence="2">
    <location>
        <begin position="243"/>
        <end position="509"/>
    </location>
</feature>
<feature type="compositionally biased region" description="Polar residues" evidence="1">
    <location>
        <begin position="1088"/>
        <end position="1098"/>
    </location>
</feature>
<feature type="compositionally biased region" description="Polar residues" evidence="1">
    <location>
        <begin position="575"/>
        <end position="587"/>
    </location>
</feature>
<feature type="region of interest" description="Disordered" evidence="1">
    <location>
        <begin position="508"/>
        <end position="639"/>
    </location>
</feature>
<evidence type="ECO:0000313" key="4">
    <source>
        <dbReference type="Proteomes" id="UP001057375"/>
    </source>
</evidence>
<gene>
    <name evidence="3" type="ORF">ADUPG1_011950</name>
</gene>
<dbReference type="EMBL" id="BQXS01012327">
    <property type="protein sequence ID" value="GKT21602.1"/>
    <property type="molecule type" value="Genomic_DNA"/>
</dbReference>
<feature type="compositionally biased region" description="Acidic residues" evidence="1">
    <location>
        <begin position="146"/>
        <end position="158"/>
    </location>
</feature>
<evidence type="ECO:0000313" key="3">
    <source>
        <dbReference type="EMBL" id="GKT21602.1"/>
    </source>
</evidence>
<feature type="compositionally biased region" description="Low complexity" evidence="1">
    <location>
        <begin position="517"/>
        <end position="563"/>
    </location>
</feature>
<protein>
    <recommendedName>
        <fullName evidence="2">TOG domain-containing protein</fullName>
    </recommendedName>
</protein>
<feature type="non-terminal residue" evidence="3">
    <location>
        <position position="1204"/>
    </location>
</feature>
<feature type="region of interest" description="Disordered" evidence="1">
    <location>
        <begin position="137"/>
        <end position="229"/>
    </location>
</feature>
<evidence type="ECO:0000259" key="2">
    <source>
        <dbReference type="SMART" id="SM01349"/>
    </source>
</evidence>
<feature type="compositionally biased region" description="Polar residues" evidence="1">
    <location>
        <begin position="620"/>
        <end position="631"/>
    </location>
</feature>
<keyword evidence="4" id="KW-1185">Reference proteome</keyword>
<comment type="caution">
    <text evidence="3">The sequence shown here is derived from an EMBL/GenBank/DDBJ whole genome shotgun (WGS) entry which is preliminary data.</text>
</comment>
<dbReference type="Gene3D" id="1.25.10.10">
    <property type="entry name" value="Leucine-rich Repeat Variant"/>
    <property type="match status" value="1"/>
</dbReference>
<organism evidence="3 4">
    <name type="scientific">Aduncisulcus paluster</name>
    <dbReference type="NCBI Taxonomy" id="2918883"/>
    <lineage>
        <taxon>Eukaryota</taxon>
        <taxon>Metamonada</taxon>
        <taxon>Carpediemonas-like organisms</taxon>
        <taxon>Aduncisulcus</taxon>
    </lineage>
</organism>
<evidence type="ECO:0000256" key="1">
    <source>
        <dbReference type="SAM" id="MobiDB-lite"/>
    </source>
</evidence>
<dbReference type="InterPro" id="IPR016024">
    <property type="entry name" value="ARM-type_fold"/>
</dbReference>
<dbReference type="SUPFAM" id="SSF48371">
    <property type="entry name" value="ARM repeat"/>
    <property type="match status" value="1"/>
</dbReference>
<dbReference type="Proteomes" id="UP001057375">
    <property type="component" value="Unassembled WGS sequence"/>
</dbReference>
<dbReference type="InterPro" id="IPR045110">
    <property type="entry name" value="XMAP215"/>
</dbReference>
<dbReference type="InterPro" id="IPR011989">
    <property type="entry name" value="ARM-like"/>
</dbReference>
<feature type="compositionally biased region" description="Polar residues" evidence="1">
    <location>
        <begin position="181"/>
        <end position="191"/>
    </location>
</feature>
<dbReference type="InterPro" id="IPR034085">
    <property type="entry name" value="TOG"/>
</dbReference>
<feature type="compositionally biased region" description="Basic and acidic residues" evidence="1">
    <location>
        <begin position="589"/>
        <end position="602"/>
    </location>
</feature>
<accession>A0ABQ5JXR0</accession>
<feature type="compositionally biased region" description="Low complexity" evidence="1">
    <location>
        <begin position="196"/>
        <end position="222"/>
    </location>
</feature>
<feature type="region of interest" description="Disordered" evidence="1">
    <location>
        <begin position="1080"/>
        <end position="1139"/>
    </location>
</feature>
<proteinExistence type="predicted"/>
<sequence>MACLKLGDSKVYRSAVPIFLLLTKEFGVAWGMDKLDRFAVTAKSPALQAGGLRCACDVLTAYGYNLKKYGADTETLLRVSVHGINNPARNIRTQCLEFLKLCATFIGGSIIGLFFKKAGDKVSTALRSTIETDAKAAIKESKKNDGEEEEDAAEEAEEQPQRESPPPTKQIESRVKKPLRSQVSSKAPSSQRGRKSTTTSVSSSSNSTRRLSGVSSRVGSRRPLVDRRKEEEEDLFAIDDGDELIDDSCRVSMKNVFNPNDMATIQKEKNWKNRVEKLNALIREVKIAKHITGDFGHLTSFVKERFMGGESNVKVLQTITQLLILVLKSTTKEACNKHIPALTTPIEMQFSQKKPSHREAAKHALELLLRGDHSKGMMFVLVGQCAKNTSMPKILSNILIKETSQPAKELVMSFIIERLGEISVEEANGPHIAHIKKEVITLVPVILKRTQDGSHGMREKAYAVMQEVARLYGQPVVGFMKKMAEKTMSKAAQRSLEAVFAKLAAESPASIPKSSDKPQSSVQSSSQGSDRPSRSISVKSGQSSSTSTSLASSSLASSSISSARSHKKSVRIANPATSISIKSSSNALDGERTKGSDTKSEPLKAGSMGSEEPPVGSEATPDQQAQSTLVSAPQPKDSIFSLEGLPEDLNGISFPSVDAPMSSEVADPSHMESKVGGASRLMARGVAVMATPHLPQRSLTKEKRNGIQEQIETLKKCNEMTNPWSDGQPPSHNELVAYAELQELLITTYKRLISLCSSHSDEFMLFSEDIVTITIESLCANMLVSQPIADRLLRYGITLLKRTFMTPVIAQNLSRAILKDVLFFLVAVMLDGGLKTLGPAGHALLQYEGKPYTPDESSGKQMLQRLNDTTYAILQNANQTAVLSTFFQLLRRTGHALIHPQKQVSVATRRKMQRIDAAWQHPDHLDKAQVVIVRCVNMMLDGVRLALDDLFERMESSLSLQIELEPREKDIDIEDVMWNLHVLLVAVNADVLLENDSLLAVPRENVLRAHACAKKVLGTIKDLLKSRPLTLTKLVHSDSFPANSPVITFLNPSVAPSSFSPAPTLYSSLSASNRLASILQKTPGRPLTATTPSRTPGSTRGRLGPSKDSLKRARRAISGDRSALRRPHSASGGDSPFVSSQSAWNNMLSDEIVRVLEGGRSFDDLFQMVSKKASQDGLPVREYISEILPKELRSLGVELGENEF</sequence>
<name>A0ABQ5JXR0_9EUKA</name>